<reference evidence="1" key="1">
    <citation type="submission" date="2019-06" db="EMBL/GenBank/DDBJ databases">
        <title>Complete genome sequence of Methylogaea oryzae strain JCM16910.</title>
        <authorList>
            <person name="Asakawa S."/>
        </authorList>
    </citation>
    <scope>NUCLEOTIDE SEQUENCE</scope>
    <source>
        <strain evidence="1">E10</strain>
    </source>
</reference>
<protein>
    <submittedName>
        <fullName evidence="1">Uncharacterized protein</fullName>
    </submittedName>
</protein>
<sequence>MAERHENFVDTLAADPDNIPEMVSLSGFVGKSSLADHTRLYLNVVLSEYYEIPTDAILHSIRLPASVSPFGVSCLWIKGDAELIRRGKTTTETKARFFSGDIQKNYAAAAAAAGPTGVKDCTQAPPVCGDTAWKGCPH</sequence>
<gene>
    <name evidence="1" type="ORF">MoryE10_14150</name>
</gene>
<organism evidence="1 2">
    <name type="scientific">Methylogaea oryzae</name>
    <dbReference type="NCBI Taxonomy" id="1295382"/>
    <lineage>
        <taxon>Bacteria</taxon>
        <taxon>Pseudomonadati</taxon>
        <taxon>Pseudomonadota</taxon>
        <taxon>Gammaproteobacteria</taxon>
        <taxon>Methylococcales</taxon>
        <taxon>Methylococcaceae</taxon>
        <taxon>Methylogaea</taxon>
    </lineage>
</organism>
<keyword evidence="2" id="KW-1185">Reference proteome</keyword>
<evidence type="ECO:0000313" key="2">
    <source>
        <dbReference type="Proteomes" id="UP000824988"/>
    </source>
</evidence>
<name>A0A8D4VP64_9GAMM</name>
<proteinExistence type="predicted"/>
<dbReference type="Proteomes" id="UP000824988">
    <property type="component" value="Chromosome"/>
</dbReference>
<dbReference type="RefSeq" id="WP_054774754.1">
    <property type="nucleotide sequence ID" value="NZ_AP019782.1"/>
</dbReference>
<accession>A0A8D4VP64</accession>
<dbReference type="EMBL" id="AP019782">
    <property type="protein sequence ID" value="BBL70809.1"/>
    <property type="molecule type" value="Genomic_DNA"/>
</dbReference>
<dbReference type="AlphaFoldDB" id="A0A8D4VP64"/>
<dbReference type="KEGG" id="moz:MoryE10_14150"/>
<evidence type="ECO:0000313" key="1">
    <source>
        <dbReference type="EMBL" id="BBL70809.1"/>
    </source>
</evidence>